<keyword evidence="1" id="KW-0175">Coiled coil</keyword>
<dbReference type="Proteomes" id="UP000007431">
    <property type="component" value="Unassembled WGS sequence"/>
</dbReference>
<dbReference type="OrthoDB" id="2595043at2759"/>
<dbReference type="KEGG" id="scm:SCHCO_02567835"/>
<evidence type="ECO:0000256" key="2">
    <source>
        <dbReference type="SAM" id="MobiDB-lite"/>
    </source>
</evidence>
<feature type="coiled-coil region" evidence="1">
    <location>
        <begin position="51"/>
        <end position="78"/>
    </location>
</feature>
<proteinExistence type="predicted"/>
<evidence type="ECO:0000313" key="3">
    <source>
        <dbReference type="EMBL" id="EFJ02120.1"/>
    </source>
</evidence>
<feature type="region of interest" description="Disordered" evidence="2">
    <location>
        <begin position="1"/>
        <end position="24"/>
    </location>
</feature>
<reference evidence="3 4" key="1">
    <citation type="journal article" date="2010" name="Nat. Biotechnol.">
        <title>Genome sequence of the model mushroom Schizophyllum commune.</title>
        <authorList>
            <person name="Ohm R.A."/>
            <person name="de Jong J.F."/>
            <person name="Lugones L.G."/>
            <person name="Aerts A."/>
            <person name="Kothe E."/>
            <person name="Stajich J.E."/>
            <person name="de Vries R.P."/>
            <person name="Record E."/>
            <person name="Levasseur A."/>
            <person name="Baker S.E."/>
            <person name="Bartholomew K.A."/>
            <person name="Coutinho P.M."/>
            <person name="Erdmann S."/>
            <person name="Fowler T.J."/>
            <person name="Gathman A.C."/>
            <person name="Lombard V."/>
            <person name="Henrissat B."/>
            <person name="Knabe N."/>
            <person name="Kuees U."/>
            <person name="Lilly W.W."/>
            <person name="Lindquist E."/>
            <person name="Lucas S."/>
            <person name="Magnuson J.K."/>
            <person name="Piumi F."/>
            <person name="Raudaskoski M."/>
            <person name="Salamov A."/>
            <person name="Schmutz J."/>
            <person name="Schwarze F.W.M.R."/>
            <person name="vanKuyk P.A."/>
            <person name="Horton J.S."/>
            <person name="Grigoriev I.V."/>
            <person name="Woesten H.A.B."/>
        </authorList>
    </citation>
    <scope>NUCLEOTIDE SEQUENCE [LARGE SCALE GENOMIC DNA]</scope>
    <source>
        <strain evidence="4">H4-8 / FGSC 9210</strain>
    </source>
</reference>
<dbReference type="InParanoid" id="D8PMD7"/>
<protein>
    <submittedName>
        <fullName evidence="3">Uncharacterized protein</fullName>
    </submittedName>
</protein>
<evidence type="ECO:0000313" key="4">
    <source>
        <dbReference type="Proteomes" id="UP000007431"/>
    </source>
</evidence>
<sequence>MGQDAQRPDGEAFQPTTQTGATTMTSEIAVLAAMITSTTSASESSLTEQDLARLLSQLDDANGMAKGMESKLDSMLEQLDDLLGVLEPATEGNSKT</sequence>
<feature type="non-terminal residue" evidence="3">
    <location>
        <position position="96"/>
    </location>
</feature>
<dbReference type="VEuPathDB" id="FungiDB:SCHCODRAFT_02567835"/>
<keyword evidence="4" id="KW-1185">Reference proteome</keyword>
<feature type="compositionally biased region" description="Basic and acidic residues" evidence="2">
    <location>
        <begin position="1"/>
        <end position="10"/>
    </location>
</feature>
<dbReference type="RefSeq" id="XP_003037022.1">
    <property type="nucleotide sequence ID" value="XM_003036976.1"/>
</dbReference>
<dbReference type="AlphaFoldDB" id="D8PMD7"/>
<gene>
    <name evidence="3" type="ORF">SCHCODRAFT_103483</name>
</gene>
<evidence type="ECO:0000256" key="1">
    <source>
        <dbReference type="SAM" id="Coils"/>
    </source>
</evidence>
<name>D8PMD7_SCHCM</name>
<organism evidence="4">
    <name type="scientific">Schizophyllum commune (strain H4-8 / FGSC 9210)</name>
    <name type="common">Split gill fungus</name>
    <dbReference type="NCBI Taxonomy" id="578458"/>
    <lineage>
        <taxon>Eukaryota</taxon>
        <taxon>Fungi</taxon>
        <taxon>Dikarya</taxon>
        <taxon>Basidiomycota</taxon>
        <taxon>Agaricomycotina</taxon>
        <taxon>Agaricomycetes</taxon>
        <taxon>Agaricomycetidae</taxon>
        <taxon>Agaricales</taxon>
        <taxon>Schizophyllaceae</taxon>
        <taxon>Schizophyllum</taxon>
    </lineage>
</organism>
<accession>D8PMD7</accession>
<dbReference type="GeneID" id="9589559"/>
<dbReference type="HOGENOM" id="CLU_2360941_0_0_1"/>
<dbReference type="EMBL" id="GL377302">
    <property type="protein sequence ID" value="EFJ02120.1"/>
    <property type="molecule type" value="Genomic_DNA"/>
</dbReference>